<feature type="domain" description="Rab-GAP TBC" evidence="3">
    <location>
        <begin position="350"/>
        <end position="588"/>
    </location>
</feature>
<gene>
    <name evidence="4" type="ORF">M422DRAFT_67721</name>
</gene>
<dbReference type="SMART" id="SM00164">
    <property type="entry name" value="TBC"/>
    <property type="match status" value="1"/>
</dbReference>
<evidence type="ECO:0000256" key="2">
    <source>
        <dbReference type="SAM" id="MobiDB-lite"/>
    </source>
</evidence>
<dbReference type="InterPro" id="IPR035969">
    <property type="entry name" value="Rab-GAP_TBC_sf"/>
</dbReference>
<sequence length="694" mass="79660">MGGDSEPSTSYDSKLSISSSESMVEIRRSRSDDKEEMSPEEPSLSSWYGTVTINLIRESTFPTLYFHDDESRSLHLPSPSNNPSTYPPSYPPPPNKSSWGGESLIAALRPYAHILRSNLEPTLFLLDPSRQDIEAHSVVLFSDDAVDSILSPASSPVPVHRRPRPLSSPPVGTRRRQSILHASLSSPQTPSASILQSFSNITRATRHAAQQILSHPLAKPIVPHLPDPVRSLVSANGEWSSWVEKSGMGEFESARVYLARWARIVAEEGERSRLREALPSTSAATERDDSEMSSLGIFELIHSTSNLPIPRTTRNPRHPVDEIQWQAWFTDEGRPKVAMEEMRAEVFRRGLKPSLRAKAWPYILGVLPWDASTEQRDALWDNKRKEYHEYYNIWCGVDEVFNREDVIEERHRIDVDCRRTDRSQPLFSESNPSHERSGSMHRRYQSMSPNKEEIGAQSPSNDHIERLSGILLTYNFYEKELGYVQGMSDLCAPLYIATDADEEMTFWCFVQVMGKMKQNFLRDQSGMKKQLLTLQQLLAVMDPQLYRHLEKVDGLNLFFCFRWVLIVFKREFPFDDVLRLWEVLWTDYYSTQFVLFVALAVLESHRDVILRYLVEFDEILKYCNELSMTIELDSTLAQAEVLYLSFAQLVADIDVRQAENKIEGLRRRVGSEKTQSQSLPIISENLRELLKRDR</sequence>
<feature type="region of interest" description="Disordered" evidence="2">
    <location>
        <begin position="72"/>
        <end position="97"/>
    </location>
</feature>
<dbReference type="AlphaFoldDB" id="A0A0C9VPL5"/>
<evidence type="ECO:0000313" key="5">
    <source>
        <dbReference type="Proteomes" id="UP000054279"/>
    </source>
</evidence>
<dbReference type="FunFam" id="1.10.472.80:FF:000077">
    <property type="entry name" value="TBC1 domain family member"/>
    <property type="match status" value="1"/>
</dbReference>
<dbReference type="Proteomes" id="UP000054279">
    <property type="component" value="Unassembled WGS sequence"/>
</dbReference>
<dbReference type="PANTHER" id="PTHR22957:SF502">
    <property type="entry name" value="SMALL G PROTEIN SIGNALING MODULATOR 2-RELATED"/>
    <property type="match status" value="1"/>
</dbReference>
<feature type="compositionally biased region" description="Basic and acidic residues" evidence="2">
    <location>
        <begin position="24"/>
        <end position="37"/>
    </location>
</feature>
<feature type="region of interest" description="Disordered" evidence="2">
    <location>
        <begin position="272"/>
        <end position="291"/>
    </location>
</feature>
<evidence type="ECO:0000256" key="1">
    <source>
        <dbReference type="ARBA" id="ARBA00022468"/>
    </source>
</evidence>
<protein>
    <recommendedName>
        <fullName evidence="3">Rab-GAP TBC domain-containing protein</fullName>
    </recommendedName>
</protein>
<dbReference type="GO" id="GO:0005096">
    <property type="term" value="F:GTPase activator activity"/>
    <property type="evidence" value="ECO:0007669"/>
    <property type="project" value="UniProtKB-KW"/>
</dbReference>
<keyword evidence="1" id="KW-0343">GTPase activation</keyword>
<dbReference type="Gene3D" id="1.10.472.80">
    <property type="entry name" value="Ypt/Rab-GAP domain of gyp1p, domain 3"/>
    <property type="match status" value="1"/>
</dbReference>
<dbReference type="PANTHER" id="PTHR22957">
    <property type="entry name" value="TBC1 DOMAIN FAMILY MEMBER GTPASE-ACTIVATING PROTEIN"/>
    <property type="match status" value="1"/>
</dbReference>
<feature type="region of interest" description="Disordered" evidence="2">
    <location>
        <begin position="152"/>
        <end position="175"/>
    </location>
</feature>
<accession>A0A0C9VPL5</accession>
<dbReference type="Pfam" id="PF00566">
    <property type="entry name" value="RabGAP-TBC"/>
    <property type="match status" value="1"/>
</dbReference>
<feature type="region of interest" description="Disordered" evidence="2">
    <location>
        <begin position="1"/>
        <end position="44"/>
    </location>
</feature>
<reference evidence="4 5" key="1">
    <citation type="submission" date="2014-06" db="EMBL/GenBank/DDBJ databases">
        <title>Evolutionary Origins and Diversification of the Mycorrhizal Mutualists.</title>
        <authorList>
            <consortium name="DOE Joint Genome Institute"/>
            <consortium name="Mycorrhizal Genomics Consortium"/>
            <person name="Kohler A."/>
            <person name="Kuo A."/>
            <person name="Nagy L.G."/>
            <person name="Floudas D."/>
            <person name="Copeland A."/>
            <person name="Barry K.W."/>
            <person name="Cichocki N."/>
            <person name="Veneault-Fourrey C."/>
            <person name="LaButti K."/>
            <person name="Lindquist E.A."/>
            <person name="Lipzen A."/>
            <person name="Lundell T."/>
            <person name="Morin E."/>
            <person name="Murat C."/>
            <person name="Riley R."/>
            <person name="Ohm R."/>
            <person name="Sun H."/>
            <person name="Tunlid A."/>
            <person name="Henrissat B."/>
            <person name="Grigoriev I.V."/>
            <person name="Hibbett D.S."/>
            <person name="Martin F."/>
        </authorList>
    </citation>
    <scope>NUCLEOTIDE SEQUENCE [LARGE SCALE GENOMIC DNA]</scope>
    <source>
        <strain evidence="4 5">SS14</strain>
    </source>
</reference>
<dbReference type="EMBL" id="KN837119">
    <property type="protein sequence ID" value="KIJ44097.1"/>
    <property type="molecule type" value="Genomic_DNA"/>
</dbReference>
<feature type="compositionally biased region" description="Polar residues" evidence="2">
    <location>
        <begin position="1"/>
        <end position="22"/>
    </location>
</feature>
<dbReference type="SUPFAM" id="SSF47923">
    <property type="entry name" value="Ypt/Rab-GAP domain of gyp1p"/>
    <property type="match status" value="2"/>
</dbReference>
<feature type="region of interest" description="Disordered" evidence="2">
    <location>
        <begin position="423"/>
        <end position="460"/>
    </location>
</feature>
<keyword evidence="5" id="KW-1185">Reference proteome</keyword>
<evidence type="ECO:0000259" key="3">
    <source>
        <dbReference type="PROSITE" id="PS50086"/>
    </source>
</evidence>
<proteinExistence type="predicted"/>
<name>A0A0C9VPL5_SPHS4</name>
<dbReference type="Gene3D" id="1.10.8.270">
    <property type="entry name" value="putative rabgap domain of human tbc1 domain family member 14 like domains"/>
    <property type="match status" value="1"/>
</dbReference>
<dbReference type="PROSITE" id="PS50086">
    <property type="entry name" value="TBC_RABGAP"/>
    <property type="match status" value="1"/>
</dbReference>
<evidence type="ECO:0000313" key="4">
    <source>
        <dbReference type="EMBL" id="KIJ44097.1"/>
    </source>
</evidence>
<dbReference type="OrthoDB" id="10264062at2759"/>
<organism evidence="4 5">
    <name type="scientific">Sphaerobolus stellatus (strain SS14)</name>
    <dbReference type="NCBI Taxonomy" id="990650"/>
    <lineage>
        <taxon>Eukaryota</taxon>
        <taxon>Fungi</taxon>
        <taxon>Dikarya</taxon>
        <taxon>Basidiomycota</taxon>
        <taxon>Agaricomycotina</taxon>
        <taxon>Agaricomycetes</taxon>
        <taxon>Phallomycetidae</taxon>
        <taxon>Geastrales</taxon>
        <taxon>Sphaerobolaceae</taxon>
        <taxon>Sphaerobolus</taxon>
    </lineage>
</organism>
<dbReference type="HOGENOM" id="CLU_004457_0_1_1"/>
<dbReference type="InterPro" id="IPR000195">
    <property type="entry name" value="Rab-GAP-TBC_dom"/>
</dbReference>
<feature type="compositionally biased region" description="Pro residues" evidence="2">
    <location>
        <begin position="85"/>
        <end position="95"/>
    </location>
</feature>